<evidence type="ECO:0008006" key="5">
    <source>
        <dbReference type="Google" id="ProtNLM"/>
    </source>
</evidence>
<dbReference type="EMBL" id="CP017831">
    <property type="protein sequence ID" value="AOZ97123.1"/>
    <property type="molecule type" value="Genomic_DNA"/>
</dbReference>
<dbReference type="InterPro" id="IPR043775">
    <property type="entry name" value="DUF5717_N"/>
</dbReference>
<feature type="domain" description="DUF5717" evidence="1">
    <location>
        <begin position="884"/>
        <end position="1186"/>
    </location>
</feature>
<reference evidence="4" key="1">
    <citation type="submission" date="2016-10" db="EMBL/GenBank/DDBJ databases">
        <title>The complete genome sequence of the rumen bacterium Butyrivibrio hungatei MB2003.</title>
        <authorList>
            <person name="Palevich N."/>
            <person name="Kelly W.J."/>
            <person name="Leahy S.C."/>
            <person name="Altermann E."/>
            <person name="Rakonjac J."/>
            <person name="Attwood G.T."/>
        </authorList>
    </citation>
    <scope>NUCLEOTIDE SEQUENCE [LARGE SCALE GENOMIC DNA]</scope>
    <source>
        <strain evidence="4">MB2003</strain>
    </source>
</reference>
<feature type="domain" description="DUF5717" evidence="2">
    <location>
        <begin position="1"/>
        <end position="876"/>
    </location>
</feature>
<sequence>MREIVDRLLKGQFEYDEKSLDFSTPRVELLLGPDETVEGSFTIFGPDNRLVVGVVSSSDLRMEILTKEFSGAPYEVSFRYDAHGLSKGDVIQGTFRIVSNQGEYSLPFVVTVRHDHIASSLGDIKNLFHFANLAKTDWQEAIRLFYSKDFINLFQGNDTQYESLYRGLAAVPDNEQNVEEFLIAINKKQPMAFLIDQDEIHIDFTGLTHDNGLLITRNGWGYSRLKAEVDGDFIALDKYELSEESFSGSSCHMKVRLHTEKLHEGNNFGRIVFSNAFVKTEIPVTVSVELNDRHPTADYQEKKNLKVQLVKVYEGYRCKKITSRVWLSETGKIISRMNAIDDKDLEFRLYTAHYYITVGRVNEGKWILDHAAKEALDAPGDTIYSYYLYLSSLCSKEDSVINDISERLEGIFRRNPDNWRIAWLLQYVSDDSVSSSPRKWMSLEEQFSFGCRSPILYLEAMNLLNETPSILTRLDDYELYILEYGAKKQIISLNLIDQIVYLAARARNYDERLFRILRAAYEIKDSDEVLEQIVALLIKGGKTSRMAFEWYAKGVERALRITRLYEYYMMSIYVDDEGLLPCEINKMVLMYFSYQSDLDYEQNAILYRYIHEKREEYPELYESYVPQIEKFLMAQLDKGRINKDLGYLYRNLLTKQMVDAANAAKVLYVVSTAEIKTSDKRVNSVCVVYDKCEKEMRYPVVDGKCYVPLYGTDYTVLLTDRDDNRYAASIPYSNVKMMVPGKLTSYAVPYIQKGQENLDLFLSDLGKNAYNIDMENVGRYRDLAESELVRAKYRNDIRSNLIKFYYDNDFTRQLTEYLVNVDPLNITSTERNELLELMVMAGLYEKALEWVKAYGTHSIDAKILMRMCGRMLDRGIYENGEQEVEIAYCAFSQSKYDEQILAYLVENFNGTIKEMRDVWKAAESFKLDTYALSERMLIQMMYSGSYVGEKIDIFRSYVSSGAGTDVETAFLAMCSYDYFVRGKVTDSFIYERVEALALTGVPLQDVSRLAYLRYYATEKRTEEEYNEEVATSFLKKLLNENVYFPFFTEYEDLVPDMVQFTDKTMLEYRTLPGRKCVINYRVDNDPDAEYKSMEMREMYDGIYVCSFILFFGEQLQYYITEDTGAEEPALTESGTIQKSDIIKIQGSSRYSIINDIMIGETLQDYDTAYKLMSEFYKKRFISDKLFTPILDNTEGRY</sequence>
<keyword evidence="4" id="KW-1185">Reference proteome</keyword>
<dbReference type="RefSeq" id="WP_071176746.1">
    <property type="nucleotide sequence ID" value="NZ_CP017831.1"/>
</dbReference>
<protein>
    <recommendedName>
        <fullName evidence="5">DUF5717 domain-containing protein</fullName>
    </recommendedName>
</protein>
<accession>A0A1D9P3P9</accession>
<evidence type="ECO:0000313" key="4">
    <source>
        <dbReference type="Proteomes" id="UP000179284"/>
    </source>
</evidence>
<evidence type="ECO:0000259" key="1">
    <source>
        <dbReference type="Pfam" id="PF18983"/>
    </source>
</evidence>
<dbReference type="Pfam" id="PF18984">
    <property type="entry name" value="DUF5717_N"/>
    <property type="match status" value="1"/>
</dbReference>
<dbReference type="KEGG" id="bhu:bhn_I2090"/>
<proteinExistence type="predicted"/>
<evidence type="ECO:0000313" key="3">
    <source>
        <dbReference type="EMBL" id="AOZ97123.1"/>
    </source>
</evidence>
<evidence type="ECO:0000259" key="2">
    <source>
        <dbReference type="Pfam" id="PF18984"/>
    </source>
</evidence>
<dbReference type="AlphaFoldDB" id="A0A1D9P3P9"/>
<gene>
    <name evidence="3" type="ORF">bhn_I2090</name>
</gene>
<organism evidence="3 4">
    <name type="scientific">Butyrivibrio hungatei</name>
    <dbReference type="NCBI Taxonomy" id="185008"/>
    <lineage>
        <taxon>Bacteria</taxon>
        <taxon>Bacillati</taxon>
        <taxon>Bacillota</taxon>
        <taxon>Clostridia</taxon>
        <taxon>Lachnospirales</taxon>
        <taxon>Lachnospiraceae</taxon>
        <taxon>Butyrivibrio</taxon>
    </lineage>
</organism>
<name>A0A1D9P3P9_9FIRM</name>
<dbReference type="InterPro" id="IPR043774">
    <property type="entry name" value="DUF5717_C"/>
</dbReference>
<dbReference type="Proteomes" id="UP000179284">
    <property type="component" value="Chromosome I"/>
</dbReference>
<dbReference type="OrthoDB" id="9758235at2"/>
<dbReference type="Pfam" id="PF18983">
    <property type="entry name" value="DUF5717"/>
    <property type="match status" value="1"/>
</dbReference>